<dbReference type="PANTHER" id="PTHR43540">
    <property type="entry name" value="PEROXYUREIDOACRYLATE/UREIDOACRYLATE AMIDOHYDROLASE-RELATED"/>
    <property type="match status" value="1"/>
</dbReference>
<evidence type="ECO:0000256" key="1">
    <source>
        <dbReference type="ARBA" id="ARBA00006336"/>
    </source>
</evidence>
<name>A0ABW1UDX0_9LACO</name>
<reference evidence="5" key="1">
    <citation type="journal article" date="2019" name="Int. J. Syst. Evol. Microbiol.">
        <title>The Global Catalogue of Microorganisms (GCM) 10K type strain sequencing project: providing services to taxonomists for standard genome sequencing and annotation.</title>
        <authorList>
            <consortium name="The Broad Institute Genomics Platform"/>
            <consortium name="The Broad Institute Genome Sequencing Center for Infectious Disease"/>
            <person name="Wu L."/>
            <person name="Ma J."/>
        </authorList>
    </citation>
    <scope>NUCLEOTIDE SEQUENCE [LARGE SCALE GENOMIC DNA]</scope>
    <source>
        <strain evidence="5">CCM 8934</strain>
    </source>
</reference>
<keyword evidence="5" id="KW-1185">Reference proteome</keyword>
<comment type="caution">
    <text evidence="4">The sequence shown here is derived from an EMBL/GenBank/DDBJ whole genome shotgun (WGS) entry which is preliminary data.</text>
</comment>
<evidence type="ECO:0000313" key="4">
    <source>
        <dbReference type="EMBL" id="MFC6294057.1"/>
    </source>
</evidence>
<dbReference type="InterPro" id="IPR036380">
    <property type="entry name" value="Isochorismatase-like_sf"/>
</dbReference>
<dbReference type="InterPro" id="IPR000868">
    <property type="entry name" value="Isochorismatase-like_dom"/>
</dbReference>
<dbReference type="InterPro" id="IPR050272">
    <property type="entry name" value="Isochorismatase-like_hydrls"/>
</dbReference>
<evidence type="ECO:0000259" key="3">
    <source>
        <dbReference type="Pfam" id="PF00857"/>
    </source>
</evidence>
<keyword evidence="2" id="KW-0378">Hydrolase</keyword>
<protein>
    <submittedName>
        <fullName evidence="4">Isochorismatase family protein</fullName>
    </submittedName>
</protein>
<dbReference type="EMBL" id="JBHSSB010000004">
    <property type="protein sequence ID" value="MFC6294057.1"/>
    <property type="molecule type" value="Genomic_DNA"/>
</dbReference>
<dbReference type="Pfam" id="PF00857">
    <property type="entry name" value="Isochorismatase"/>
    <property type="match status" value="1"/>
</dbReference>
<dbReference type="Gene3D" id="3.40.50.850">
    <property type="entry name" value="Isochorismatase-like"/>
    <property type="match status" value="1"/>
</dbReference>
<proteinExistence type="inferred from homology"/>
<dbReference type="RefSeq" id="WP_137607556.1">
    <property type="nucleotide sequence ID" value="NZ_BJDH01000005.1"/>
</dbReference>
<evidence type="ECO:0000256" key="2">
    <source>
        <dbReference type="ARBA" id="ARBA00022801"/>
    </source>
</evidence>
<accession>A0ABW1UDX0</accession>
<comment type="similarity">
    <text evidence="1">Belongs to the isochorismatase family.</text>
</comment>
<feature type="domain" description="Isochorismatase-like" evidence="3">
    <location>
        <begin position="6"/>
        <end position="129"/>
    </location>
</feature>
<sequence>MTLSEVLLVIDMQNGLSDTVAFAEVLRRINNRLIAYHQAQQPVIFMQHTDDELAYGSWDWQLATGLQRQPSDRVILKYHSDSFYETGLTEVLQHLDAKTVEVCGLQTEYCVDTAIRVGHSRGFKMVTLAGHSTTYDANGLTAGQIRQHHESIWNGSFATLLTD</sequence>
<dbReference type="PANTHER" id="PTHR43540:SF14">
    <property type="entry name" value="ISOCHORISMATASE"/>
    <property type="match status" value="1"/>
</dbReference>
<organism evidence="4 5">
    <name type="scientific">Lactiplantibacillus daoliensis</name>
    <dbReference type="NCBI Taxonomy" id="2559916"/>
    <lineage>
        <taxon>Bacteria</taxon>
        <taxon>Bacillati</taxon>
        <taxon>Bacillota</taxon>
        <taxon>Bacilli</taxon>
        <taxon>Lactobacillales</taxon>
        <taxon>Lactobacillaceae</taxon>
        <taxon>Lactiplantibacillus</taxon>
    </lineage>
</organism>
<evidence type="ECO:0000313" key="5">
    <source>
        <dbReference type="Proteomes" id="UP001596227"/>
    </source>
</evidence>
<dbReference type="Proteomes" id="UP001596227">
    <property type="component" value="Unassembled WGS sequence"/>
</dbReference>
<gene>
    <name evidence="4" type="ORF">ACFQH1_02255</name>
</gene>
<dbReference type="SUPFAM" id="SSF52499">
    <property type="entry name" value="Isochorismatase-like hydrolases"/>
    <property type="match status" value="1"/>
</dbReference>